<dbReference type="EMBL" id="MWQY01000010">
    <property type="protein sequence ID" value="ORC35096.1"/>
    <property type="molecule type" value="Genomic_DNA"/>
</dbReference>
<evidence type="ECO:0000256" key="4">
    <source>
        <dbReference type="PROSITE-ProRule" id="PRU00335"/>
    </source>
</evidence>
<dbReference type="Pfam" id="PF00440">
    <property type="entry name" value="TetR_N"/>
    <property type="match status" value="1"/>
</dbReference>
<dbReference type="GO" id="GO:0000976">
    <property type="term" value="F:transcription cis-regulatory region binding"/>
    <property type="evidence" value="ECO:0007669"/>
    <property type="project" value="TreeGrafter"/>
</dbReference>
<keyword evidence="7" id="KW-1185">Reference proteome</keyword>
<proteinExistence type="predicted"/>
<dbReference type="PANTHER" id="PTHR30055:SF234">
    <property type="entry name" value="HTH-TYPE TRANSCRIPTIONAL REGULATOR BETI"/>
    <property type="match status" value="1"/>
</dbReference>
<dbReference type="SUPFAM" id="SSF46689">
    <property type="entry name" value="Homeodomain-like"/>
    <property type="match status" value="1"/>
</dbReference>
<dbReference type="RefSeq" id="WP_083050564.1">
    <property type="nucleotide sequence ID" value="NZ_MWQY01000010.1"/>
</dbReference>
<dbReference type="PANTHER" id="PTHR30055">
    <property type="entry name" value="HTH-TYPE TRANSCRIPTIONAL REGULATOR RUTR"/>
    <property type="match status" value="1"/>
</dbReference>
<evidence type="ECO:0000313" key="6">
    <source>
        <dbReference type="EMBL" id="ORC35096.1"/>
    </source>
</evidence>
<evidence type="ECO:0000256" key="3">
    <source>
        <dbReference type="ARBA" id="ARBA00023163"/>
    </source>
</evidence>
<gene>
    <name evidence="6" type="ORF">B4O97_10185</name>
</gene>
<evidence type="ECO:0000313" key="7">
    <source>
        <dbReference type="Proteomes" id="UP000192343"/>
    </source>
</evidence>
<dbReference type="OrthoDB" id="9789566at2"/>
<reference evidence="6 7" key="1">
    <citation type="submission" date="2017-03" db="EMBL/GenBank/DDBJ databases">
        <title>Draft Genome sequence of Marispirochaeta sp. strain JC444.</title>
        <authorList>
            <person name="Shivani Y."/>
            <person name="Subhash Y."/>
            <person name="Sasikala C."/>
            <person name="Ramana C."/>
        </authorList>
    </citation>
    <scope>NUCLEOTIDE SEQUENCE [LARGE SCALE GENOMIC DNA]</scope>
    <source>
        <strain evidence="6 7">JC444</strain>
    </source>
</reference>
<name>A0A1Y1RZ30_9SPIO</name>
<dbReference type="STRING" id="1963862.B4O97_10185"/>
<keyword evidence="2 4" id="KW-0238">DNA-binding</keyword>
<dbReference type="AlphaFoldDB" id="A0A1Y1RZ30"/>
<comment type="caution">
    <text evidence="6">The sequence shown here is derived from an EMBL/GenBank/DDBJ whole genome shotgun (WGS) entry which is preliminary data.</text>
</comment>
<evidence type="ECO:0000259" key="5">
    <source>
        <dbReference type="PROSITE" id="PS50977"/>
    </source>
</evidence>
<dbReference type="Proteomes" id="UP000192343">
    <property type="component" value="Unassembled WGS sequence"/>
</dbReference>
<dbReference type="PRINTS" id="PR00455">
    <property type="entry name" value="HTHTETR"/>
</dbReference>
<evidence type="ECO:0000256" key="2">
    <source>
        <dbReference type="ARBA" id="ARBA00023125"/>
    </source>
</evidence>
<evidence type="ECO:0000256" key="1">
    <source>
        <dbReference type="ARBA" id="ARBA00023015"/>
    </source>
</evidence>
<dbReference type="InterPro" id="IPR009057">
    <property type="entry name" value="Homeodomain-like_sf"/>
</dbReference>
<protein>
    <submittedName>
        <fullName evidence="6">TetR family transcriptional regulator</fullName>
    </submittedName>
</protein>
<dbReference type="InterPro" id="IPR001647">
    <property type="entry name" value="HTH_TetR"/>
</dbReference>
<dbReference type="Gene3D" id="1.10.357.10">
    <property type="entry name" value="Tetracycline Repressor, domain 2"/>
    <property type="match status" value="1"/>
</dbReference>
<keyword evidence="1" id="KW-0805">Transcription regulation</keyword>
<feature type="DNA-binding region" description="H-T-H motif" evidence="4">
    <location>
        <begin position="25"/>
        <end position="44"/>
    </location>
</feature>
<dbReference type="InterPro" id="IPR050109">
    <property type="entry name" value="HTH-type_TetR-like_transc_reg"/>
</dbReference>
<keyword evidence="3" id="KW-0804">Transcription</keyword>
<dbReference type="PROSITE" id="PS50977">
    <property type="entry name" value="HTH_TETR_2"/>
    <property type="match status" value="1"/>
</dbReference>
<sequence length="223" mass="26146">MNARLKAIYESASTLFIRQGYSRTQISHIAQAVGVSVGTIYHDFSGKKEIMQFVLKCTIEPDFMEKNLKRPINEEAFEGLEREIEETFTTVLRDFSERSARPETSFSAFISDAFDLVARYAAGLLFIEKNQYEFEKLAGYYRDFRNRFFETMTFYFNRYIERGVIRKPHFPQYAVTHIIETITWWGMDIRYSAFNQLDISKEQAREVVLDNLVPAYARTHAGK</sequence>
<organism evidence="6 7">
    <name type="scientific">Marispirochaeta aestuarii</name>
    <dbReference type="NCBI Taxonomy" id="1963862"/>
    <lineage>
        <taxon>Bacteria</taxon>
        <taxon>Pseudomonadati</taxon>
        <taxon>Spirochaetota</taxon>
        <taxon>Spirochaetia</taxon>
        <taxon>Spirochaetales</taxon>
        <taxon>Spirochaetaceae</taxon>
        <taxon>Marispirochaeta</taxon>
    </lineage>
</organism>
<feature type="domain" description="HTH tetR-type" evidence="5">
    <location>
        <begin position="2"/>
        <end position="62"/>
    </location>
</feature>
<accession>A0A1Y1RZ30</accession>
<dbReference type="GO" id="GO:0003700">
    <property type="term" value="F:DNA-binding transcription factor activity"/>
    <property type="evidence" value="ECO:0007669"/>
    <property type="project" value="TreeGrafter"/>
</dbReference>